<evidence type="ECO:0000313" key="2">
    <source>
        <dbReference type="Proteomes" id="UP000715781"/>
    </source>
</evidence>
<proteinExistence type="predicted"/>
<dbReference type="Proteomes" id="UP000715781">
    <property type="component" value="Unassembled WGS sequence"/>
</dbReference>
<reference evidence="1" key="1">
    <citation type="submission" date="2021-05" db="EMBL/GenBank/DDBJ databases">
        <authorList>
            <person name="Pietrasiak N."/>
            <person name="Ward R."/>
            <person name="Stajich J.E."/>
            <person name="Kurbessoian T."/>
        </authorList>
    </citation>
    <scope>NUCLEOTIDE SEQUENCE</scope>
    <source>
        <strain evidence="1">JT2-VF2</strain>
    </source>
</reference>
<reference evidence="1" key="2">
    <citation type="journal article" date="2022" name="Microbiol. Resour. Announc.">
        <title>Metagenome Sequencing to Explore Phylogenomics of Terrestrial Cyanobacteria.</title>
        <authorList>
            <person name="Ward R.D."/>
            <person name="Stajich J.E."/>
            <person name="Johansen J.R."/>
            <person name="Huntemann M."/>
            <person name="Clum A."/>
            <person name="Foster B."/>
            <person name="Foster B."/>
            <person name="Roux S."/>
            <person name="Palaniappan K."/>
            <person name="Varghese N."/>
            <person name="Mukherjee S."/>
            <person name="Reddy T.B.K."/>
            <person name="Daum C."/>
            <person name="Copeland A."/>
            <person name="Chen I.A."/>
            <person name="Ivanova N.N."/>
            <person name="Kyrpides N.C."/>
            <person name="Shapiro N."/>
            <person name="Eloe-Fadrosh E.A."/>
            <person name="Pietrasiak N."/>
        </authorList>
    </citation>
    <scope>NUCLEOTIDE SEQUENCE</scope>
    <source>
        <strain evidence="1">JT2-VF2</strain>
    </source>
</reference>
<dbReference type="AlphaFoldDB" id="A0A951Q477"/>
<organism evidence="1 2">
    <name type="scientific">Mojavia pulchra JT2-VF2</name>
    <dbReference type="NCBI Taxonomy" id="287848"/>
    <lineage>
        <taxon>Bacteria</taxon>
        <taxon>Bacillati</taxon>
        <taxon>Cyanobacteriota</taxon>
        <taxon>Cyanophyceae</taxon>
        <taxon>Nostocales</taxon>
        <taxon>Nostocaceae</taxon>
    </lineage>
</organism>
<dbReference type="EMBL" id="JAHHHN010000020">
    <property type="protein sequence ID" value="MBW4564291.1"/>
    <property type="molecule type" value="Genomic_DNA"/>
</dbReference>
<accession>A0A951Q477</accession>
<comment type="caution">
    <text evidence="1">The sequence shown here is derived from an EMBL/GenBank/DDBJ whole genome shotgun (WGS) entry which is preliminary data.</text>
</comment>
<evidence type="ECO:0000313" key="1">
    <source>
        <dbReference type="EMBL" id="MBW4564291.1"/>
    </source>
</evidence>
<sequence>MKSQQKAARLRRPATEQGFEINVYVPLRLVERKQQQRRQLDEYRDRENVYELTQEVIVKSYEHNAFLKEVIAQQPAGNNKHIAISALRISS</sequence>
<gene>
    <name evidence="1" type="ORF">KME32_24750</name>
</gene>
<name>A0A951Q477_9NOST</name>
<protein>
    <submittedName>
        <fullName evidence="1">Uncharacterized protein</fullName>
    </submittedName>
</protein>